<dbReference type="GO" id="GO:0005737">
    <property type="term" value="C:cytoplasm"/>
    <property type="evidence" value="ECO:0007669"/>
    <property type="project" value="UniProtKB-SubCell"/>
</dbReference>
<dbReference type="PANTHER" id="PTHR10954:SF23">
    <property type="entry name" value="RIBONUCLEASE"/>
    <property type="match status" value="1"/>
</dbReference>
<evidence type="ECO:0000256" key="8">
    <source>
        <dbReference type="ARBA" id="ARBA00022723"/>
    </source>
</evidence>
<dbReference type="InterPro" id="IPR036397">
    <property type="entry name" value="RNaseH_sf"/>
</dbReference>
<comment type="subcellular location">
    <subcellularLocation>
        <location evidence="4">Cytoplasm</location>
    </subcellularLocation>
</comment>
<evidence type="ECO:0000256" key="10">
    <source>
        <dbReference type="ARBA" id="ARBA00022801"/>
    </source>
</evidence>
<evidence type="ECO:0000313" key="15">
    <source>
        <dbReference type="EMBL" id="PNS00177.1"/>
    </source>
</evidence>
<dbReference type="NCBIfam" id="TIGR00716">
    <property type="entry name" value="rnhC"/>
    <property type="match status" value="1"/>
</dbReference>
<gene>
    <name evidence="15" type="ORF">X927_04160</name>
</gene>
<dbReference type="Pfam" id="PF01351">
    <property type="entry name" value="RNase_HII"/>
    <property type="match status" value="1"/>
</dbReference>
<dbReference type="GO" id="GO:0032299">
    <property type="term" value="C:ribonuclease H2 complex"/>
    <property type="evidence" value="ECO:0007669"/>
    <property type="project" value="TreeGrafter"/>
</dbReference>
<dbReference type="GO" id="GO:0046872">
    <property type="term" value="F:metal ion binding"/>
    <property type="evidence" value="ECO:0007669"/>
    <property type="project" value="UniProtKB-KW"/>
</dbReference>
<feature type="binding site" evidence="12">
    <location>
        <position position="212"/>
    </location>
    <ligand>
        <name>a divalent metal cation</name>
        <dbReference type="ChEBI" id="CHEBI:60240"/>
    </ligand>
</feature>
<evidence type="ECO:0000259" key="14">
    <source>
        <dbReference type="PROSITE" id="PS51975"/>
    </source>
</evidence>
<dbReference type="InterPro" id="IPR024567">
    <property type="entry name" value="RNase_HII/HIII_dom"/>
</dbReference>
<dbReference type="GO" id="GO:0043137">
    <property type="term" value="P:DNA replication, removal of RNA primer"/>
    <property type="evidence" value="ECO:0007669"/>
    <property type="project" value="TreeGrafter"/>
</dbReference>
<keyword evidence="16" id="KW-1185">Reference proteome</keyword>
<comment type="cofactor">
    <cofactor evidence="12">
        <name>Mn(2+)</name>
        <dbReference type="ChEBI" id="CHEBI:29035"/>
    </cofactor>
    <cofactor evidence="12">
        <name>Mg(2+)</name>
        <dbReference type="ChEBI" id="CHEBI:18420"/>
    </cofactor>
    <text evidence="12">Manganese or magnesium. Binds 1 divalent metal ion per monomer in the absence of substrate. May bind a second metal ion after substrate binding.</text>
</comment>
<dbReference type="EMBL" id="AZRN01000012">
    <property type="protein sequence ID" value="PNS00177.1"/>
    <property type="molecule type" value="Genomic_DNA"/>
</dbReference>
<keyword evidence="8 12" id="KW-0479">Metal-binding</keyword>
<comment type="similarity">
    <text evidence="5">Belongs to the RNase HII family. RnhC subfamily.</text>
</comment>
<reference evidence="15 16" key="1">
    <citation type="submission" date="2013-12" db="EMBL/GenBank/DDBJ databases">
        <title>Comparative genomics of Petrotoga isolates.</title>
        <authorList>
            <person name="Nesbo C.L."/>
            <person name="Charchuk R."/>
            <person name="Chow K."/>
        </authorList>
    </citation>
    <scope>NUCLEOTIDE SEQUENCE [LARGE SCALE GENOMIC DNA]</scope>
    <source>
        <strain evidence="15 16">DSM 14811</strain>
    </source>
</reference>
<protein>
    <recommendedName>
        <fullName evidence="13">Ribonuclease</fullName>
        <ecNumber evidence="13">3.1.26.4</ecNumber>
    </recommendedName>
</protein>
<sequence>MEQKNRLLESYKHIRSALESNNFIVSDCKEIAYGVQFTVSTLNWSGLIRIYQNEKGVLKIDYSQLNSKANVIKIQTLIESKEIPSGSKNLNKNVGLGFPIIGTDESGKGDFFGPLVSAGVYVNEQSAKKLIECGVKDSKKLSDAKNLELAQKVTKICKGRFAIIEISPEKYNSLYEQLKKEKKSLNSLLAWGHAKAIEEVLSKVDCKVAIADQFADESFILSKLQERGKNLRLIQMHRAEQNIAVAAASILARARFLEKLSKLSNEYKINLSKGVSQTVIESGKKIVATYGKDILRKVAKLHFKTTNDVLNKQSKRRIYITEQVQIANEFRKIGDFEDAFPFDRYL</sequence>
<keyword evidence="10 12" id="KW-0378">Hydrolase</keyword>
<evidence type="ECO:0000256" key="3">
    <source>
        <dbReference type="ARBA" id="ARBA00004065"/>
    </source>
</evidence>
<feature type="binding site" evidence="12">
    <location>
        <position position="104"/>
    </location>
    <ligand>
        <name>a divalent metal cation</name>
        <dbReference type="ChEBI" id="CHEBI:60240"/>
    </ligand>
</feature>
<comment type="caution">
    <text evidence="15">The sequence shown here is derived from an EMBL/GenBank/DDBJ whole genome shotgun (WGS) entry which is preliminary data.</text>
</comment>
<keyword evidence="7 12" id="KW-0540">Nuclease</keyword>
<dbReference type="InterPro" id="IPR004641">
    <property type="entry name" value="RNase_HIII"/>
</dbReference>
<comment type="cofactor">
    <cofactor evidence="2">
        <name>Mg(2+)</name>
        <dbReference type="ChEBI" id="CHEBI:18420"/>
    </cofactor>
</comment>
<comment type="function">
    <text evidence="3 13">Endonuclease that specifically degrades the RNA of RNA-DNA hybrids.</text>
</comment>
<dbReference type="InterPro" id="IPR001352">
    <property type="entry name" value="RNase_HII/HIII"/>
</dbReference>
<dbReference type="SUPFAM" id="SSF53098">
    <property type="entry name" value="Ribonuclease H-like"/>
    <property type="match status" value="1"/>
</dbReference>
<feature type="domain" description="RNase H type-2" evidence="14">
    <location>
        <begin position="98"/>
        <end position="315"/>
    </location>
</feature>
<dbReference type="Proteomes" id="UP000236604">
    <property type="component" value="Unassembled WGS sequence"/>
</dbReference>
<keyword evidence="9 12" id="KW-0255">Endonuclease</keyword>
<evidence type="ECO:0000256" key="7">
    <source>
        <dbReference type="ARBA" id="ARBA00022722"/>
    </source>
</evidence>
<evidence type="ECO:0000256" key="5">
    <source>
        <dbReference type="ARBA" id="ARBA00008378"/>
    </source>
</evidence>
<dbReference type="GO" id="GO:0004523">
    <property type="term" value="F:RNA-DNA hybrid ribonuclease activity"/>
    <property type="evidence" value="ECO:0007669"/>
    <property type="project" value="UniProtKB-UniRule"/>
</dbReference>
<accession>A0A2K1PBW2</accession>
<dbReference type="GO" id="GO:0006298">
    <property type="term" value="P:mismatch repair"/>
    <property type="evidence" value="ECO:0007669"/>
    <property type="project" value="TreeGrafter"/>
</dbReference>
<evidence type="ECO:0000256" key="1">
    <source>
        <dbReference type="ARBA" id="ARBA00000077"/>
    </source>
</evidence>
<feature type="binding site" evidence="12">
    <location>
        <position position="105"/>
    </location>
    <ligand>
        <name>a divalent metal cation</name>
        <dbReference type="ChEBI" id="CHEBI:60240"/>
    </ligand>
</feature>
<proteinExistence type="inferred from homology"/>
<dbReference type="RefSeq" id="WP_103076814.1">
    <property type="nucleotide sequence ID" value="NZ_AZRN01000012.1"/>
</dbReference>
<evidence type="ECO:0000256" key="2">
    <source>
        <dbReference type="ARBA" id="ARBA00001946"/>
    </source>
</evidence>
<evidence type="ECO:0000256" key="9">
    <source>
        <dbReference type="ARBA" id="ARBA00022759"/>
    </source>
</evidence>
<evidence type="ECO:0000256" key="12">
    <source>
        <dbReference type="PROSITE-ProRule" id="PRU01319"/>
    </source>
</evidence>
<name>A0A2K1PBW2_9BACT</name>
<keyword evidence="6" id="KW-0963">Cytoplasm</keyword>
<comment type="catalytic activity">
    <reaction evidence="1 12 13">
        <text>Endonucleolytic cleavage to 5'-phosphomonoester.</text>
        <dbReference type="EC" id="3.1.26.4"/>
    </reaction>
</comment>
<evidence type="ECO:0000256" key="13">
    <source>
        <dbReference type="RuleBase" id="RU003515"/>
    </source>
</evidence>
<dbReference type="EC" id="3.1.26.4" evidence="13"/>
<dbReference type="GO" id="GO:0003723">
    <property type="term" value="F:RNA binding"/>
    <property type="evidence" value="ECO:0007669"/>
    <property type="project" value="UniProtKB-UniRule"/>
</dbReference>
<organism evidence="15 16">
    <name type="scientific">Petrotoga mexicana DSM 14811</name>
    <dbReference type="NCBI Taxonomy" id="1122954"/>
    <lineage>
        <taxon>Bacteria</taxon>
        <taxon>Thermotogati</taxon>
        <taxon>Thermotogota</taxon>
        <taxon>Thermotogae</taxon>
        <taxon>Petrotogales</taxon>
        <taxon>Petrotogaceae</taxon>
        <taxon>Petrotoga</taxon>
    </lineage>
</organism>
<keyword evidence="11" id="KW-0460">Magnesium</keyword>
<dbReference type="Gene3D" id="3.30.420.10">
    <property type="entry name" value="Ribonuclease H-like superfamily/Ribonuclease H"/>
    <property type="match status" value="1"/>
</dbReference>
<evidence type="ECO:0000256" key="6">
    <source>
        <dbReference type="ARBA" id="ARBA00022490"/>
    </source>
</evidence>
<dbReference type="AlphaFoldDB" id="A0A2K1PBW2"/>
<evidence type="ECO:0000256" key="4">
    <source>
        <dbReference type="ARBA" id="ARBA00004496"/>
    </source>
</evidence>
<dbReference type="PROSITE" id="PS51975">
    <property type="entry name" value="RNASE_H_2"/>
    <property type="match status" value="1"/>
</dbReference>
<evidence type="ECO:0000313" key="16">
    <source>
        <dbReference type="Proteomes" id="UP000236604"/>
    </source>
</evidence>
<dbReference type="PANTHER" id="PTHR10954">
    <property type="entry name" value="RIBONUCLEASE H2 SUBUNIT A"/>
    <property type="match status" value="1"/>
</dbReference>
<dbReference type="CDD" id="cd06590">
    <property type="entry name" value="RNase_HII_bacteria_HIII_like"/>
    <property type="match status" value="1"/>
</dbReference>
<evidence type="ECO:0000256" key="11">
    <source>
        <dbReference type="ARBA" id="ARBA00022842"/>
    </source>
</evidence>
<dbReference type="InterPro" id="IPR012337">
    <property type="entry name" value="RNaseH-like_sf"/>
</dbReference>